<dbReference type="InterPro" id="IPR035647">
    <property type="entry name" value="EFG_III/V"/>
</dbReference>
<dbReference type="Gene3D" id="3.40.50.300">
    <property type="entry name" value="P-loop containing nucleotide triphosphate hydrolases"/>
    <property type="match status" value="1"/>
</dbReference>
<organism evidence="10 11">
    <name type="scientific">Novosphingobium indicum</name>
    <dbReference type="NCBI Taxonomy" id="462949"/>
    <lineage>
        <taxon>Bacteria</taxon>
        <taxon>Pseudomonadati</taxon>
        <taxon>Pseudomonadota</taxon>
        <taxon>Alphaproteobacteria</taxon>
        <taxon>Sphingomonadales</taxon>
        <taxon>Sphingomonadaceae</taxon>
        <taxon>Novosphingobium</taxon>
    </lineage>
</organism>
<dbReference type="Pfam" id="PF22042">
    <property type="entry name" value="EF-G_D2"/>
    <property type="match status" value="1"/>
</dbReference>
<dbReference type="InterPro" id="IPR005517">
    <property type="entry name" value="Transl_elong_EFG/EF2_IV"/>
</dbReference>
<evidence type="ECO:0000256" key="5">
    <source>
        <dbReference type="ARBA" id="ARBA00022917"/>
    </source>
</evidence>
<feature type="domain" description="Tr-type G" evidence="9">
    <location>
        <begin position="8"/>
        <end position="290"/>
    </location>
</feature>
<dbReference type="SMART" id="SM00838">
    <property type="entry name" value="EFG_C"/>
    <property type="match status" value="1"/>
</dbReference>
<dbReference type="CDD" id="cd03713">
    <property type="entry name" value="EFG_mtEFG_C"/>
    <property type="match status" value="1"/>
</dbReference>
<dbReference type="HAMAP" id="MF_00054_B">
    <property type="entry name" value="EF_G_EF_2_B"/>
    <property type="match status" value="1"/>
</dbReference>
<dbReference type="InterPro" id="IPR005225">
    <property type="entry name" value="Small_GTP-bd"/>
</dbReference>
<dbReference type="InterPro" id="IPR053905">
    <property type="entry name" value="EF-G-like_DII"/>
</dbReference>
<feature type="binding site" evidence="8">
    <location>
        <begin position="17"/>
        <end position="24"/>
    </location>
    <ligand>
        <name>GTP</name>
        <dbReference type="ChEBI" id="CHEBI:37565"/>
    </ligand>
</feature>
<dbReference type="InterPro" id="IPR009022">
    <property type="entry name" value="EFG_III"/>
</dbReference>
<dbReference type="NCBIfam" id="TIGR00484">
    <property type="entry name" value="EF-G"/>
    <property type="match status" value="1"/>
</dbReference>
<dbReference type="CDD" id="cd01886">
    <property type="entry name" value="EF-G"/>
    <property type="match status" value="1"/>
</dbReference>
<dbReference type="NCBIfam" id="NF009381">
    <property type="entry name" value="PRK12740.1-5"/>
    <property type="match status" value="1"/>
</dbReference>
<gene>
    <name evidence="8 10" type="primary">fusA</name>
    <name evidence="10" type="ORF">GCM10011349_21790</name>
</gene>
<dbReference type="SUPFAM" id="SSF54211">
    <property type="entry name" value="Ribosomal protein S5 domain 2-like"/>
    <property type="match status" value="1"/>
</dbReference>
<dbReference type="PROSITE" id="PS00301">
    <property type="entry name" value="G_TR_1"/>
    <property type="match status" value="1"/>
</dbReference>
<keyword evidence="8" id="KW-0963">Cytoplasm</keyword>
<evidence type="ECO:0000256" key="1">
    <source>
        <dbReference type="ARBA" id="ARBA00005870"/>
    </source>
</evidence>
<dbReference type="SMART" id="SM00889">
    <property type="entry name" value="EFG_IV"/>
    <property type="match status" value="1"/>
</dbReference>
<dbReference type="GO" id="GO:0003746">
    <property type="term" value="F:translation elongation factor activity"/>
    <property type="evidence" value="ECO:0007669"/>
    <property type="project" value="UniProtKB-KW"/>
</dbReference>
<dbReference type="EMBL" id="BMLK01000009">
    <property type="protein sequence ID" value="GGN50277.1"/>
    <property type="molecule type" value="Genomic_DNA"/>
</dbReference>
<dbReference type="SUPFAM" id="SSF52540">
    <property type="entry name" value="P-loop containing nucleoside triphosphate hydrolases"/>
    <property type="match status" value="1"/>
</dbReference>
<protein>
    <recommendedName>
        <fullName evidence="2 8">Elongation factor G</fullName>
        <shortName evidence="8">EF-G</shortName>
    </recommendedName>
</protein>
<keyword evidence="5 8" id="KW-0648">Protein biosynthesis</keyword>
<dbReference type="Gene3D" id="3.30.70.870">
    <property type="entry name" value="Elongation Factor G (Translational Gtpase), domain 3"/>
    <property type="match status" value="1"/>
</dbReference>
<dbReference type="SUPFAM" id="SSF54980">
    <property type="entry name" value="EF-G C-terminal domain-like"/>
    <property type="match status" value="2"/>
</dbReference>
<dbReference type="Gene3D" id="3.30.70.240">
    <property type="match status" value="1"/>
</dbReference>
<reference evidence="11" key="1">
    <citation type="journal article" date="2019" name="Int. J. Syst. Evol. Microbiol.">
        <title>The Global Catalogue of Microorganisms (GCM) 10K type strain sequencing project: providing services to taxonomists for standard genome sequencing and annotation.</title>
        <authorList>
            <consortium name="The Broad Institute Genomics Platform"/>
            <consortium name="The Broad Institute Genome Sequencing Center for Infectious Disease"/>
            <person name="Wu L."/>
            <person name="Ma J."/>
        </authorList>
    </citation>
    <scope>NUCLEOTIDE SEQUENCE [LARGE SCALE GENOMIC DNA]</scope>
    <source>
        <strain evidence="11">CGMCC 1.6784</strain>
    </source>
</reference>
<evidence type="ECO:0000256" key="7">
    <source>
        <dbReference type="ARBA" id="ARBA00024731"/>
    </source>
</evidence>
<accession>A0ABQ2JL94</accession>
<dbReference type="Pfam" id="PF14492">
    <property type="entry name" value="EFG_III"/>
    <property type="match status" value="1"/>
</dbReference>
<dbReference type="CDD" id="cd01434">
    <property type="entry name" value="EFG_mtEFG1_IV"/>
    <property type="match status" value="1"/>
</dbReference>
<feature type="binding site" evidence="8">
    <location>
        <begin position="88"/>
        <end position="92"/>
    </location>
    <ligand>
        <name>GTP</name>
        <dbReference type="ChEBI" id="CHEBI:37565"/>
    </ligand>
</feature>
<comment type="similarity">
    <text evidence="1 8">Belongs to the TRAFAC class translation factor GTPase superfamily. Classic translation factor GTPase family. EF-G/EF-2 subfamily.</text>
</comment>
<keyword evidence="3 8" id="KW-0547">Nucleotide-binding</keyword>
<dbReference type="InterPro" id="IPR009000">
    <property type="entry name" value="Transl_B-barrel_sf"/>
</dbReference>
<evidence type="ECO:0000313" key="10">
    <source>
        <dbReference type="EMBL" id="GGN50277.1"/>
    </source>
</evidence>
<dbReference type="InterPro" id="IPR031157">
    <property type="entry name" value="G_TR_CS"/>
</dbReference>
<dbReference type="CDD" id="cd16262">
    <property type="entry name" value="EFG_III"/>
    <property type="match status" value="1"/>
</dbReference>
<dbReference type="RefSeq" id="WP_188819718.1">
    <property type="nucleotide sequence ID" value="NZ_BMLK01000009.1"/>
</dbReference>
<dbReference type="InterPro" id="IPR014721">
    <property type="entry name" value="Ribsml_uS5_D2-typ_fold_subgr"/>
</dbReference>
<dbReference type="Pfam" id="PF03764">
    <property type="entry name" value="EFG_IV"/>
    <property type="match status" value="1"/>
</dbReference>
<dbReference type="PRINTS" id="PR00315">
    <property type="entry name" value="ELONGATNFCT"/>
</dbReference>
<comment type="caution">
    <text evidence="10">The sequence shown here is derived from an EMBL/GenBank/DDBJ whole genome shotgun (WGS) entry which is preliminary data.</text>
</comment>
<dbReference type="InterPro" id="IPR000640">
    <property type="entry name" value="EFG_V-like"/>
</dbReference>
<evidence type="ECO:0000256" key="3">
    <source>
        <dbReference type="ARBA" id="ARBA00022741"/>
    </source>
</evidence>
<evidence type="ECO:0000256" key="2">
    <source>
        <dbReference type="ARBA" id="ARBA00017872"/>
    </source>
</evidence>
<dbReference type="InterPro" id="IPR047872">
    <property type="entry name" value="EFG_IV"/>
</dbReference>
<dbReference type="InterPro" id="IPR041095">
    <property type="entry name" value="EFG_II"/>
</dbReference>
<dbReference type="Pfam" id="PF00679">
    <property type="entry name" value="EFG_C"/>
    <property type="match status" value="1"/>
</dbReference>
<keyword evidence="11" id="KW-1185">Reference proteome</keyword>
<dbReference type="InterPro" id="IPR020568">
    <property type="entry name" value="Ribosomal_Su5_D2-typ_SF"/>
</dbReference>
<evidence type="ECO:0000256" key="8">
    <source>
        <dbReference type="HAMAP-Rule" id="MF_00054"/>
    </source>
</evidence>
<dbReference type="InterPro" id="IPR000795">
    <property type="entry name" value="T_Tr_GTP-bd_dom"/>
</dbReference>
<dbReference type="Gene3D" id="2.40.30.10">
    <property type="entry name" value="Translation factors"/>
    <property type="match status" value="1"/>
</dbReference>
<dbReference type="CDD" id="cd04088">
    <property type="entry name" value="EFG_mtEFG_II"/>
    <property type="match status" value="1"/>
</dbReference>
<evidence type="ECO:0000259" key="9">
    <source>
        <dbReference type="PROSITE" id="PS51722"/>
    </source>
</evidence>
<dbReference type="PANTHER" id="PTHR43261">
    <property type="entry name" value="TRANSLATION ELONGATION FACTOR G-RELATED"/>
    <property type="match status" value="1"/>
</dbReference>
<dbReference type="PANTHER" id="PTHR43261:SF1">
    <property type="entry name" value="RIBOSOME-RELEASING FACTOR 2, MITOCHONDRIAL"/>
    <property type="match status" value="1"/>
</dbReference>
<dbReference type="InterPro" id="IPR035649">
    <property type="entry name" value="EFG_V"/>
</dbReference>
<dbReference type="InterPro" id="IPR004540">
    <property type="entry name" value="Transl_elong_EFG/EF2"/>
</dbReference>
<dbReference type="SUPFAM" id="SSF50447">
    <property type="entry name" value="Translation proteins"/>
    <property type="match status" value="1"/>
</dbReference>
<dbReference type="Pfam" id="PF00009">
    <property type="entry name" value="GTP_EFTU"/>
    <property type="match status" value="1"/>
</dbReference>
<name>A0ABQ2JL94_9SPHN</name>
<dbReference type="Proteomes" id="UP000605099">
    <property type="component" value="Unassembled WGS sequence"/>
</dbReference>
<keyword evidence="6 8" id="KW-0342">GTP-binding</keyword>
<sequence length="697" mass="76523">MARSHPIERYRNIGIMAHIDAGKTTTTERILYYTGKSYKIGEVHDGAATMDWMEQEQERGITITSAATTTMWKADDGQGEEHRINIIDTPGHVDFTIEVERSLRVLDGAVAVFDGVAGVEPQSETVWRQADKYGVPRMCFINKLDRTGADFYYCVQSIIDRLGATPLVLTLPIGSEADLAGVVDLVKMRGIVWENDGLGASFKYTEIPAELADKAAEYREKLLETAVEQDDDVLEAYLEGNEPDADTLKKLIRKGTLARAFVPVLCGSAFKNKGVQPLLDAVVDFMPSPIDVPPIEGVIPDTDQVANRPSSDEEPFAALAFKIMNDPFVGSLTFCRIYSGILSKGSYLNSVKDKKEKVGRMLLMHSNNREDIDMAYAGDIVAVAGLKETTTGDTLCAEKSPIILERMEFPEPVIELSVEPKTKADQEKMGVALSRLAAEDPSFRVSTDHESGQTIIKGMGELHLDIIVDRMKREFKVEANVGAPQVAYREYLGKPVELTYTHKKQSGGSGQFGEVKVKVTPGERGAGITFVDSIKGGNIPREYIPAVEKGMRETAETGALIGFPIVDFEIELLDGKYHDVDSSALAFEIAGRGAMREAAQRSGIKILEPIMKVEVVTPEEFMGDVIGDINSRRGQIQGTDSRGNAQVVEANVPLANMFGYVNQLRSFTQGRAQYSMQFSHYDEVPANVAAEVKEKLA</sequence>
<keyword evidence="4 8" id="KW-0251">Elongation factor</keyword>
<feature type="binding site" evidence="8">
    <location>
        <begin position="142"/>
        <end position="145"/>
    </location>
    <ligand>
        <name>GTP</name>
        <dbReference type="ChEBI" id="CHEBI:37565"/>
    </ligand>
</feature>
<dbReference type="NCBIfam" id="TIGR00231">
    <property type="entry name" value="small_GTP"/>
    <property type="match status" value="1"/>
</dbReference>
<dbReference type="Gene3D" id="3.30.230.10">
    <property type="match status" value="1"/>
</dbReference>
<comment type="function">
    <text evidence="7 8">Catalyzes the GTP-dependent ribosomal translocation step during translation elongation. During this step, the ribosome changes from the pre-translocational (PRE) to the post-translocational (POST) state as the newly formed A-site-bound peptidyl-tRNA and P-site-bound deacylated tRNA move to the P and E sites, respectively. Catalyzes the coordinated movement of the two tRNA molecules, the mRNA and conformational changes in the ribosome.</text>
</comment>
<dbReference type="PROSITE" id="PS51722">
    <property type="entry name" value="G_TR_2"/>
    <property type="match status" value="1"/>
</dbReference>
<dbReference type="InterPro" id="IPR027417">
    <property type="entry name" value="P-loop_NTPase"/>
</dbReference>
<evidence type="ECO:0000256" key="6">
    <source>
        <dbReference type="ARBA" id="ARBA00023134"/>
    </source>
</evidence>
<comment type="subcellular location">
    <subcellularLocation>
        <location evidence="8">Cytoplasm</location>
    </subcellularLocation>
</comment>
<evidence type="ECO:0000313" key="11">
    <source>
        <dbReference type="Proteomes" id="UP000605099"/>
    </source>
</evidence>
<evidence type="ECO:0000256" key="4">
    <source>
        <dbReference type="ARBA" id="ARBA00022768"/>
    </source>
</evidence>
<proteinExistence type="inferred from homology"/>